<gene>
    <name evidence="2" type="ORF">P170DRAFT_431644</name>
</gene>
<evidence type="ECO:0000256" key="1">
    <source>
        <dbReference type="SAM" id="MobiDB-lite"/>
    </source>
</evidence>
<dbReference type="Proteomes" id="UP000234275">
    <property type="component" value="Unassembled WGS sequence"/>
</dbReference>
<protein>
    <submittedName>
        <fullName evidence="2">Uncharacterized protein</fullName>
    </submittedName>
</protein>
<dbReference type="VEuPathDB" id="FungiDB:P170DRAFT_431644"/>
<dbReference type="EMBL" id="MSFO01000001">
    <property type="protein sequence ID" value="PLB53859.1"/>
    <property type="molecule type" value="Genomic_DNA"/>
</dbReference>
<evidence type="ECO:0000313" key="2">
    <source>
        <dbReference type="EMBL" id="PLB53859.1"/>
    </source>
</evidence>
<evidence type="ECO:0000313" key="3">
    <source>
        <dbReference type="Proteomes" id="UP000234275"/>
    </source>
</evidence>
<feature type="region of interest" description="Disordered" evidence="1">
    <location>
        <begin position="259"/>
        <end position="282"/>
    </location>
</feature>
<accession>A0A2I2GLX8</accession>
<name>A0A2I2GLX8_9EURO</name>
<keyword evidence="3" id="KW-1185">Reference proteome</keyword>
<dbReference type="AlphaFoldDB" id="A0A2I2GLX8"/>
<proteinExistence type="predicted"/>
<dbReference type="RefSeq" id="XP_024709161.1">
    <property type="nucleotide sequence ID" value="XM_024848083.1"/>
</dbReference>
<dbReference type="OrthoDB" id="4499634at2759"/>
<dbReference type="GeneID" id="36555782"/>
<feature type="compositionally biased region" description="Acidic residues" evidence="1">
    <location>
        <begin position="65"/>
        <end position="75"/>
    </location>
</feature>
<sequence>MRERSILQLQNQLAYERQKLQDTRDGLLTSLTPPPDDPNLLLNALRDAETHQSTRGIKRSRSESEDLEAFEPTPPEDDLEWTTYCRSGFLLPVTSVYEGTSRKEFNAFKRKLAEHFATTGSFLTNERHMVREALRHVSRRIADKWTIHSQRKGDGSWLEFHSFLDQQFPSTRYTPVYAESLYRNPKQRVNQSVHQFMRYLSCLEAAMPQLFDEAHRSLKLWHGTLPEICQASDLHPNEASFNALVDSLEKAEASLQERVQALGGSIPSRGDSTKKSKKRRRR</sequence>
<comment type="caution">
    <text evidence="2">The sequence shown here is derived from an EMBL/GenBank/DDBJ whole genome shotgun (WGS) entry which is preliminary data.</text>
</comment>
<organism evidence="2 3">
    <name type="scientific">Aspergillus steynii IBT 23096</name>
    <dbReference type="NCBI Taxonomy" id="1392250"/>
    <lineage>
        <taxon>Eukaryota</taxon>
        <taxon>Fungi</taxon>
        <taxon>Dikarya</taxon>
        <taxon>Ascomycota</taxon>
        <taxon>Pezizomycotina</taxon>
        <taxon>Eurotiomycetes</taxon>
        <taxon>Eurotiomycetidae</taxon>
        <taxon>Eurotiales</taxon>
        <taxon>Aspergillaceae</taxon>
        <taxon>Aspergillus</taxon>
        <taxon>Aspergillus subgen. Circumdati</taxon>
    </lineage>
</organism>
<feature type="region of interest" description="Disordered" evidence="1">
    <location>
        <begin position="49"/>
        <end position="75"/>
    </location>
</feature>
<reference evidence="2 3" key="1">
    <citation type="submission" date="2016-12" db="EMBL/GenBank/DDBJ databases">
        <title>The genomes of Aspergillus section Nigri reveals drivers in fungal speciation.</title>
        <authorList>
            <consortium name="DOE Joint Genome Institute"/>
            <person name="Vesth T.C."/>
            <person name="Nybo J."/>
            <person name="Theobald S."/>
            <person name="Brandl J."/>
            <person name="Frisvad J.C."/>
            <person name="Nielsen K.F."/>
            <person name="Lyhne E.K."/>
            <person name="Kogle M.E."/>
            <person name="Kuo A."/>
            <person name="Riley R."/>
            <person name="Clum A."/>
            <person name="Nolan M."/>
            <person name="Lipzen A."/>
            <person name="Salamov A."/>
            <person name="Henrissat B."/>
            <person name="Wiebenga A."/>
            <person name="De Vries R.P."/>
            <person name="Grigoriev I.V."/>
            <person name="Mortensen U.H."/>
            <person name="Andersen M.R."/>
            <person name="Baker S.E."/>
        </authorList>
    </citation>
    <scope>NUCLEOTIDE SEQUENCE [LARGE SCALE GENOMIC DNA]</scope>
    <source>
        <strain evidence="2 3">IBT 23096</strain>
    </source>
</reference>
<dbReference type="STRING" id="1392250.A0A2I2GLX8"/>